<dbReference type="Proteomes" id="UP000256514">
    <property type="component" value="Unassembled WGS sequence"/>
</dbReference>
<dbReference type="InterPro" id="IPR036761">
    <property type="entry name" value="TTHA0802/YceI-like_sf"/>
</dbReference>
<protein>
    <recommendedName>
        <fullName evidence="1">Lipid/polyisoprenoid-binding YceI-like domain-containing protein</fullName>
    </recommendedName>
</protein>
<evidence type="ECO:0000259" key="1">
    <source>
        <dbReference type="SMART" id="SM00867"/>
    </source>
</evidence>
<dbReference type="Pfam" id="PF04264">
    <property type="entry name" value="YceI"/>
    <property type="match status" value="1"/>
</dbReference>
<feature type="domain" description="Lipid/polyisoprenoid-binding YceI-like" evidence="1">
    <location>
        <begin position="20"/>
        <end position="175"/>
    </location>
</feature>
<evidence type="ECO:0000313" key="2">
    <source>
        <dbReference type="EMBL" id="RDU68266.1"/>
    </source>
</evidence>
<proteinExistence type="predicted"/>
<evidence type="ECO:0000313" key="3">
    <source>
        <dbReference type="Proteomes" id="UP000256514"/>
    </source>
</evidence>
<dbReference type="SMART" id="SM00867">
    <property type="entry name" value="YceI"/>
    <property type="match status" value="1"/>
</dbReference>
<dbReference type="SUPFAM" id="SSF101874">
    <property type="entry name" value="YceI-like"/>
    <property type="match status" value="1"/>
</dbReference>
<gene>
    <name evidence="2" type="ORF">CQA54_00140</name>
</gene>
<keyword evidence="3" id="KW-1185">Reference proteome</keyword>
<dbReference type="InterPro" id="IPR007372">
    <property type="entry name" value="Lipid/polyisoprenoid-bd_YceI"/>
</dbReference>
<comment type="caution">
    <text evidence="2">The sequence shown here is derived from an EMBL/GenBank/DDBJ whole genome shotgun (WGS) entry which is preliminary data.</text>
</comment>
<dbReference type="AlphaFoldDB" id="A0A3D8ITJ5"/>
<dbReference type="RefSeq" id="WP_115570230.1">
    <property type="nucleotide sequence ID" value="NZ_NXLT01000001.1"/>
</dbReference>
<dbReference type="OrthoDB" id="9811006at2"/>
<dbReference type="Gene3D" id="2.40.128.110">
    <property type="entry name" value="Lipid/polyisoprenoid-binding, YceI-like"/>
    <property type="match status" value="1"/>
</dbReference>
<dbReference type="PANTHER" id="PTHR34406">
    <property type="entry name" value="PROTEIN YCEI"/>
    <property type="match status" value="1"/>
</dbReference>
<sequence length="175" mass="19523">MKIVVMGILIIGLSLLGTREYVIDKPQSKVGFEGSKFLAVSVEGKFLEYDGKINIQDGVIHTLEGKVVVDSVESGNTTRDKHIRGKSLIESQKFPYITFAMKEYKQLTEHDGEVIGMLEIHGIAKEVRLTSTLEHTQNGYTLCLNGKIDVKKDFGMESYTIMNNSIKIDVLLALK</sequence>
<reference evidence="2 3" key="1">
    <citation type="submission" date="2018-04" db="EMBL/GenBank/DDBJ databases">
        <title>Novel Campyloabacter and Helicobacter Species and Strains.</title>
        <authorList>
            <person name="Mannion A.J."/>
            <person name="Shen Z."/>
            <person name="Fox J.G."/>
        </authorList>
    </citation>
    <scope>NUCLEOTIDE SEQUENCE [LARGE SCALE GENOMIC DNA]</scope>
    <source>
        <strain evidence="2 3">MIT 12-6600</strain>
    </source>
</reference>
<name>A0A3D8ITJ5_9HELI</name>
<organism evidence="2 3">
    <name type="scientific">Helicobacter equorum</name>
    <dbReference type="NCBI Taxonomy" id="361872"/>
    <lineage>
        <taxon>Bacteria</taxon>
        <taxon>Pseudomonadati</taxon>
        <taxon>Campylobacterota</taxon>
        <taxon>Epsilonproteobacteria</taxon>
        <taxon>Campylobacterales</taxon>
        <taxon>Helicobacteraceae</taxon>
        <taxon>Helicobacter</taxon>
    </lineage>
</organism>
<dbReference type="PANTHER" id="PTHR34406:SF1">
    <property type="entry name" value="PROTEIN YCEI"/>
    <property type="match status" value="1"/>
</dbReference>
<dbReference type="EMBL" id="NXLT01000001">
    <property type="protein sequence ID" value="RDU68266.1"/>
    <property type="molecule type" value="Genomic_DNA"/>
</dbReference>
<accession>A0A3D8ITJ5</accession>